<evidence type="ECO:0000313" key="1">
    <source>
        <dbReference type="EMBL" id="MPC72905.1"/>
    </source>
</evidence>
<reference evidence="1 2" key="1">
    <citation type="submission" date="2019-05" db="EMBL/GenBank/DDBJ databases">
        <title>Another draft genome of Portunus trituberculatus and its Hox gene families provides insights of decapod evolution.</title>
        <authorList>
            <person name="Jeong J.-H."/>
            <person name="Song I."/>
            <person name="Kim S."/>
            <person name="Choi T."/>
            <person name="Kim D."/>
            <person name="Ryu S."/>
            <person name="Kim W."/>
        </authorList>
    </citation>
    <scope>NUCLEOTIDE SEQUENCE [LARGE SCALE GENOMIC DNA]</scope>
    <source>
        <tissue evidence="1">Muscle</tissue>
    </source>
</reference>
<organism evidence="1 2">
    <name type="scientific">Portunus trituberculatus</name>
    <name type="common">Swimming crab</name>
    <name type="synonym">Neptunus trituberculatus</name>
    <dbReference type="NCBI Taxonomy" id="210409"/>
    <lineage>
        <taxon>Eukaryota</taxon>
        <taxon>Metazoa</taxon>
        <taxon>Ecdysozoa</taxon>
        <taxon>Arthropoda</taxon>
        <taxon>Crustacea</taxon>
        <taxon>Multicrustacea</taxon>
        <taxon>Malacostraca</taxon>
        <taxon>Eumalacostraca</taxon>
        <taxon>Eucarida</taxon>
        <taxon>Decapoda</taxon>
        <taxon>Pleocyemata</taxon>
        <taxon>Brachyura</taxon>
        <taxon>Eubrachyura</taxon>
        <taxon>Portunoidea</taxon>
        <taxon>Portunidae</taxon>
        <taxon>Portuninae</taxon>
        <taxon>Portunus</taxon>
    </lineage>
</organism>
<dbReference type="EMBL" id="VSRR010035651">
    <property type="protein sequence ID" value="MPC72905.1"/>
    <property type="molecule type" value="Genomic_DNA"/>
</dbReference>
<protein>
    <submittedName>
        <fullName evidence="1">Uncharacterized protein</fullName>
    </submittedName>
</protein>
<sequence length="76" mass="8812">MCWLYRCGINSQREIDSIAYHREELFSWDAVHRASPPLQSPPELCGKLCCGNQWQAPQHHRDHGDTGFGWMVEKTV</sequence>
<evidence type="ECO:0000313" key="2">
    <source>
        <dbReference type="Proteomes" id="UP000324222"/>
    </source>
</evidence>
<name>A0A5B7HT21_PORTR</name>
<gene>
    <name evidence="1" type="ORF">E2C01_067218</name>
</gene>
<dbReference type="Proteomes" id="UP000324222">
    <property type="component" value="Unassembled WGS sequence"/>
</dbReference>
<proteinExistence type="predicted"/>
<dbReference type="AlphaFoldDB" id="A0A5B7HT21"/>
<keyword evidence="2" id="KW-1185">Reference proteome</keyword>
<comment type="caution">
    <text evidence="1">The sequence shown here is derived from an EMBL/GenBank/DDBJ whole genome shotgun (WGS) entry which is preliminary data.</text>
</comment>
<accession>A0A5B7HT21</accession>